<feature type="domain" description="NFACT RNA-binding" evidence="3">
    <location>
        <begin position="54"/>
        <end position="142"/>
    </location>
</feature>
<evidence type="ECO:0000256" key="1">
    <source>
        <dbReference type="ARBA" id="ARBA00008998"/>
    </source>
</evidence>
<dbReference type="InterPro" id="IPR008532">
    <property type="entry name" value="NFACT_RNA-bd"/>
</dbReference>
<dbReference type="Pfam" id="PF05670">
    <property type="entry name" value="NFACT-R_1"/>
    <property type="match status" value="1"/>
</dbReference>
<keyword evidence="2" id="KW-0472">Membrane</keyword>
<dbReference type="PANTHER" id="PTHR13049:SF2">
    <property type="entry name" value="COILED-COIL DOMAIN-CONTAINING PROTEIN 25"/>
    <property type="match status" value="1"/>
</dbReference>
<evidence type="ECO:0000313" key="4">
    <source>
        <dbReference type="EMBL" id="AYV83557.1"/>
    </source>
</evidence>
<keyword evidence="2" id="KW-1133">Transmembrane helix</keyword>
<evidence type="ECO:0000256" key="2">
    <source>
        <dbReference type="SAM" id="Phobius"/>
    </source>
</evidence>
<protein>
    <recommendedName>
        <fullName evidence="3">NFACT RNA-binding domain-containing protein</fullName>
    </recommendedName>
</protein>
<reference evidence="4" key="1">
    <citation type="submission" date="2018-10" db="EMBL/GenBank/DDBJ databases">
        <title>Hidden diversity of soil giant viruses.</title>
        <authorList>
            <person name="Schulz F."/>
            <person name="Alteio L."/>
            <person name="Goudeau D."/>
            <person name="Ryan E.M."/>
            <person name="Malmstrom R.R."/>
            <person name="Blanchard J."/>
            <person name="Woyke T."/>
        </authorList>
    </citation>
    <scope>NUCLEOTIDE SEQUENCE</scope>
    <source>
        <strain evidence="4">HYV1</strain>
    </source>
</reference>
<feature type="transmembrane region" description="Helical" evidence="2">
    <location>
        <begin position="20"/>
        <end position="37"/>
    </location>
</feature>
<comment type="similarity">
    <text evidence="1">Belongs to the CCDC25 family.</text>
</comment>
<dbReference type="InterPro" id="IPR039730">
    <property type="entry name" value="Jlp2/Ccd25"/>
</dbReference>
<evidence type="ECO:0000259" key="3">
    <source>
        <dbReference type="Pfam" id="PF05670"/>
    </source>
</evidence>
<dbReference type="PANTHER" id="PTHR13049">
    <property type="entry name" value="DUF814-RELATED"/>
    <property type="match status" value="1"/>
</dbReference>
<keyword evidence="2" id="KW-0812">Transmembrane</keyword>
<proteinExistence type="inferred from homology"/>
<sequence>MLYITTQEYFLTLLPALPKNLKFIIYFYLVFLISTRMKEEKITDRNLDIELTYWIGENAQDNWDIIDKANPKDIWFHLAGESSSHIILRLPKKIRRQQLSKQTLFHCANICKEHSKFASFKKKVVYTEIFNLSKGEKPGSVFTRREQYLTV</sequence>
<name>A0A3G5A8G6_9VIRU</name>
<dbReference type="EMBL" id="MK072390">
    <property type="protein sequence ID" value="AYV83557.1"/>
    <property type="molecule type" value="Genomic_DNA"/>
</dbReference>
<organism evidence="4">
    <name type="scientific">Hyperionvirus sp</name>
    <dbReference type="NCBI Taxonomy" id="2487770"/>
    <lineage>
        <taxon>Viruses</taxon>
        <taxon>Varidnaviria</taxon>
        <taxon>Bamfordvirae</taxon>
        <taxon>Nucleocytoviricota</taxon>
        <taxon>Megaviricetes</taxon>
        <taxon>Imitervirales</taxon>
        <taxon>Mimiviridae</taxon>
        <taxon>Klosneuvirinae</taxon>
    </lineage>
</organism>
<gene>
    <name evidence="4" type="ORF">Hyperionvirus8_41</name>
</gene>
<accession>A0A3G5A8G6</accession>